<sequence>MRVALVGPPQSGKSTLLAAIAAAGGSRVDVSRPDQPHLAATKVPDPRVDWLADTYHTTKCIHAELEFLDLPGIDLSDEAGRGRAKHHWPGMRQSDMIVFVVRAFTDDTTAVHRGRVDPAADVEELRQEMLFADLEQVTARIDKLARAVKKPTPNRDEQQRELDLMQRLAEALENEQPVTDVIANETEAKIVRTFALLSRMPTLVVVNCDEDQLDAASDSPETVRLSARIEREIAELDAEDRQAFLADLGLTSSAKDRLIRACYRRLDLISFLTHNDNECRAWTIPANTDAVTAAGRVHSDLARGFIRAETVAFDDLQAAGDEKLARAAGKIRLEGKSYVVQDGDVINFRFNV</sequence>
<evidence type="ECO:0000256" key="2">
    <source>
        <dbReference type="ARBA" id="ARBA00022741"/>
    </source>
</evidence>
<evidence type="ECO:0000256" key="3">
    <source>
        <dbReference type="ARBA" id="ARBA00022840"/>
    </source>
</evidence>
<dbReference type="GO" id="GO:0005525">
    <property type="term" value="F:GTP binding"/>
    <property type="evidence" value="ECO:0007669"/>
    <property type="project" value="InterPro"/>
</dbReference>
<accession>A0A0F9U8T1</accession>
<proteinExistence type="predicted"/>
<dbReference type="FunFam" id="3.10.20.30:FF:000001">
    <property type="entry name" value="Ribosome-binding ATPase YchF"/>
    <property type="match status" value="1"/>
</dbReference>
<evidence type="ECO:0000259" key="5">
    <source>
        <dbReference type="Pfam" id="PF06071"/>
    </source>
</evidence>
<dbReference type="AlphaFoldDB" id="A0A0F9U8T1"/>
<keyword evidence="3" id="KW-0067">ATP-binding</keyword>
<dbReference type="PANTHER" id="PTHR23305">
    <property type="entry name" value="OBG GTPASE FAMILY"/>
    <property type="match status" value="1"/>
</dbReference>
<dbReference type="InterPro" id="IPR006073">
    <property type="entry name" value="GTP-bd"/>
</dbReference>
<keyword evidence="2" id="KW-0547">Nucleotide-binding</keyword>
<dbReference type="Gene3D" id="3.10.20.30">
    <property type="match status" value="1"/>
</dbReference>
<dbReference type="PRINTS" id="PR00326">
    <property type="entry name" value="GTP1OBG"/>
</dbReference>
<evidence type="ECO:0008006" key="7">
    <source>
        <dbReference type="Google" id="ProtNLM"/>
    </source>
</evidence>
<dbReference type="EMBL" id="LAZR01000180">
    <property type="protein sequence ID" value="KKN83752.1"/>
    <property type="molecule type" value="Genomic_DNA"/>
</dbReference>
<dbReference type="InterPro" id="IPR027417">
    <property type="entry name" value="P-loop_NTPase"/>
</dbReference>
<dbReference type="Pfam" id="PF01926">
    <property type="entry name" value="MMR_HSR1"/>
    <property type="match status" value="1"/>
</dbReference>
<organism evidence="6">
    <name type="scientific">marine sediment metagenome</name>
    <dbReference type="NCBI Taxonomy" id="412755"/>
    <lineage>
        <taxon>unclassified sequences</taxon>
        <taxon>metagenomes</taxon>
        <taxon>ecological metagenomes</taxon>
    </lineage>
</organism>
<dbReference type="Gene3D" id="3.40.50.300">
    <property type="entry name" value="P-loop containing nucleotide triphosphate hydrolases"/>
    <property type="match status" value="1"/>
</dbReference>
<dbReference type="InterPro" id="IPR004396">
    <property type="entry name" value="ATPase_YchF/OLA1"/>
</dbReference>
<dbReference type="SUPFAM" id="SSF52540">
    <property type="entry name" value="P-loop containing nucleoside triphosphate hydrolases"/>
    <property type="match status" value="1"/>
</dbReference>
<dbReference type="Gene3D" id="1.10.150.300">
    <property type="entry name" value="TGS-like domain"/>
    <property type="match status" value="1"/>
</dbReference>
<dbReference type="SUPFAM" id="SSF81271">
    <property type="entry name" value="TGS-like"/>
    <property type="match status" value="1"/>
</dbReference>
<dbReference type="InterPro" id="IPR023192">
    <property type="entry name" value="TGS-like_dom_sf"/>
</dbReference>
<dbReference type="GO" id="GO:0005524">
    <property type="term" value="F:ATP binding"/>
    <property type="evidence" value="ECO:0007669"/>
    <property type="project" value="UniProtKB-KW"/>
</dbReference>
<evidence type="ECO:0000256" key="1">
    <source>
        <dbReference type="ARBA" id="ARBA00022723"/>
    </source>
</evidence>
<keyword evidence="1" id="KW-0479">Metal-binding</keyword>
<dbReference type="GO" id="GO:0005737">
    <property type="term" value="C:cytoplasm"/>
    <property type="evidence" value="ECO:0007669"/>
    <property type="project" value="TreeGrafter"/>
</dbReference>
<comment type="caution">
    <text evidence="6">The sequence shown here is derived from an EMBL/GenBank/DDBJ whole genome shotgun (WGS) entry which is preliminary data.</text>
</comment>
<feature type="domain" description="YchF C-terminal" evidence="5">
    <location>
        <begin position="268"/>
        <end position="351"/>
    </location>
</feature>
<dbReference type="PANTHER" id="PTHR23305:SF18">
    <property type="entry name" value="OBG-TYPE G DOMAIN-CONTAINING PROTEIN"/>
    <property type="match status" value="1"/>
</dbReference>
<reference evidence="6" key="1">
    <citation type="journal article" date="2015" name="Nature">
        <title>Complex archaea that bridge the gap between prokaryotes and eukaryotes.</title>
        <authorList>
            <person name="Spang A."/>
            <person name="Saw J.H."/>
            <person name="Jorgensen S.L."/>
            <person name="Zaremba-Niedzwiedzka K."/>
            <person name="Martijn J."/>
            <person name="Lind A.E."/>
            <person name="van Eijk R."/>
            <person name="Schleper C."/>
            <person name="Guy L."/>
            <person name="Ettema T.J."/>
        </authorList>
    </citation>
    <scope>NUCLEOTIDE SEQUENCE</scope>
</reference>
<evidence type="ECO:0000259" key="4">
    <source>
        <dbReference type="Pfam" id="PF01926"/>
    </source>
</evidence>
<dbReference type="InterPro" id="IPR012676">
    <property type="entry name" value="TGS-like"/>
</dbReference>
<dbReference type="PIRSF" id="PIRSF006641">
    <property type="entry name" value="CHP00092"/>
    <property type="match status" value="1"/>
</dbReference>
<gene>
    <name evidence="6" type="ORF">LCGC14_0295770</name>
</gene>
<dbReference type="InterPro" id="IPR012675">
    <property type="entry name" value="Beta-grasp_dom_sf"/>
</dbReference>
<protein>
    <recommendedName>
        <fullName evidence="7">TGS domain-containing protein</fullName>
    </recommendedName>
</protein>
<evidence type="ECO:0000313" key="6">
    <source>
        <dbReference type="EMBL" id="KKN83752.1"/>
    </source>
</evidence>
<dbReference type="GO" id="GO:0016887">
    <property type="term" value="F:ATP hydrolysis activity"/>
    <property type="evidence" value="ECO:0007669"/>
    <property type="project" value="InterPro"/>
</dbReference>
<name>A0A0F9U8T1_9ZZZZ</name>
<dbReference type="GO" id="GO:0046872">
    <property type="term" value="F:metal ion binding"/>
    <property type="evidence" value="ECO:0007669"/>
    <property type="project" value="UniProtKB-KW"/>
</dbReference>
<dbReference type="Pfam" id="PF06071">
    <property type="entry name" value="YchF-GTPase_C"/>
    <property type="match status" value="1"/>
</dbReference>
<dbReference type="InterPro" id="IPR013029">
    <property type="entry name" value="YchF_C"/>
</dbReference>
<feature type="domain" description="G" evidence="4">
    <location>
        <begin position="2"/>
        <end position="110"/>
    </location>
</feature>